<protein>
    <submittedName>
        <fullName evidence="2">Uncharacterized protein</fullName>
    </submittedName>
</protein>
<dbReference type="EMBL" id="MHQN01000031">
    <property type="protein sequence ID" value="OHA02765.1"/>
    <property type="molecule type" value="Genomic_DNA"/>
</dbReference>
<keyword evidence="1" id="KW-0812">Transmembrane</keyword>
<comment type="caution">
    <text evidence="2">The sequence shown here is derived from an EMBL/GenBank/DDBJ whole genome shotgun (WGS) entry which is preliminary data.</text>
</comment>
<dbReference type="AlphaFoldDB" id="A0A1G2KTG9"/>
<sequence length="223" mass="25853">MNTNRTFNGIIPWIGIVISLIALFFTWTNNRASLSLQEANVVMEDVLISPLKDPKTCKDIRGKSYCNIRTQPKIKNIGHSSAKNVALEFWICTIGVNDDQGRTCEQQYHMRDTEMISELPPGIYTRYDEDFWSTLEYTDMLEEDIEQVQGKPRVLIFLLRYSDTLGDMQKEALYMYGNKIGEQTSWSITQSEYAKLYPYLKSGVERYDPKSIFLSYLLKNPPK</sequence>
<reference evidence="2 3" key="1">
    <citation type="journal article" date="2016" name="Nat. Commun.">
        <title>Thousands of microbial genomes shed light on interconnected biogeochemical processes in an aquifer system.</title>
        <authorList>
            <person name="Anantharaman K."/>
            <person name="Brown C.T."/>
            <person name="Hug L.A."/>
            <person name="Sharon I."/>
            <person name="Castelle C.J."/>
            <person name="Probst A.J."/>
            <person name="Thomas B.C."/>
            <person name="Singh A."/>
            <person name="Wilkins M.J."/>
            <person name="Karaoz U."/>
            <person name="Brodie E.L."/>
            <person name="Williams K.H."/>
            <person name="Hubbard S.S."/>
            <person name="Banfield J.F."/>
        </authorList>
    </citation>
    <scope>NUCLEOTIDE SEQUENCE [LARGE SCALE GENOMIC DNA]</scope>
</reference>
<proteinExistence type="predicted"/>
<dbReference type="Proteomes" id="UP000177177">
    <property type="component" value="Unassembled WGS sequence"/>
</dbReference>
<gene>
    <name evidence="2" type="ORF">A3C92_00720</name>
</gene>
<keyword evidence="1" id="KW-0472">Membrane</keyword>
<accession>A0A1G2KTG9</accession>
<keyword evidence="1" id="KW-1133">Transmembrane helix</keyword>
<evidence type="ECO:0000256" key="1">
    <source>
        <dbReference type="SAM" id="Phobius"/>
    </source>
</evidence>
<evidence type="ECO:0000313" key="3">
    <source>
        <dbReference type="Proteomes" id="UP000177177"/>
    </source>
</evidence>
<name>A0A1G2KTG9_9BACT</name>
<feature type="transmembrane region" description="Helical" evidence="1">
    <location>
        <begin position="7"/>
        <end position="27"/>
    </location>
</feature>
<organism evidence="2 3">
    <name type="scientific">Candidatus Sungbacteria bacterium RIFCSPHIGHO2_02_FULL_53_17</name>
    <dbReference type="NCBI Taxonomy" id="1802275"/>
    <lineage>
        <taxon>Bacteria</taxon>
        <taxon>Candidatus Sungiibacteriota</taxon>
    </lineage>
</organism>
<evidence type="ECO:0000313" key="2">
    <source>
        <dbReference type="EMBL" id="OHA02765.1"/>
    </source>
</evidence>